<dbReference type="GO" id="GO:0018580">
    <property type="term" value="F:nitronate monooxygenase activity"/>
    <property type="evidence" value="ECO:0007669"/>
    <property type="project" value="UniProtKB-EC"/>
</dbReference>
<sequence>MSLPPVLSRLRLPVVSAPMFIASGPELVVAQCLSGVVGSFPALNARPQAELDRWLTDIDTQLAAHRQAHPGAVIGPMAVNQIVHASNTRLEADLDVCIAHRVPIIISSLRAPESSWISRVHAYGGIVLHDVINVRHAQKALEAGVDGLIAVAAGAGGHAGTLSPFALLGEIRSFFDGPLVLSGAIASGNAILAAQAAGADLAYVGTRWLATPEARISDDYRQALVDARAADVVYSDFFTGVSGNYLRASIVAAGLDPDHLPKADKSKLNALTKTDDAGGAGADPASGAKAWRDIWGAGQGVGQIDAVIPAAQVADPLEREYLAARARLLGGAA</sequence>
<comment type="similarity">
    <text evidence="1">Belongs to the nitronate monooxygenase family. NMO class I subfamily.</text>
</comment>
<evidence type="ECO:0000313" key="6">
    <source>
        <dbReference type="EMBL" id="NYE81295.1"/>
    </source>
</evidence>
<dbReference type="AlphaFoldDB" id="A0A7Y9IQY6"/>
<protein>
    <submittedName>
        <fullName evidence="6">Nitronate monooxygenase</fullName>
        <ecNumber evidence="6">1.13.12.16</ecNumber>
    </submittedName>
</protein>
<organism evidence="6 7">
    <name type="scientific">Pigmentiphaga litoralis</name>
    <dbReference type="NCBI Taxonomy" id="516702"/>
    <lineage>
        <taxon>Bacteria</taxon>
        <taxon>Pseudomonadati</taxon>
        <taxon>Pseudomonadota</taxon>
        <taxon>Betaproteobacteria</taxon>
        <taxon>Burkholderiales</taxon>
        <taxon>Alcaligenaceae</taxon>
        <taxon>Pigmentiphaga</taxon>
    </lineage>
</organism>
<dbReference type="PANTHER" id="PTHR42747">
    <property type="entry name" value="NITRONATE MONOOXYGENASE-RELATED"/>
    <property type="match status" value="1"/>
</dbReference>
<comment type="caution">
    <text evidence="6">The sequence shown here is derived from an EMBL/GenBank/DDBJ whole genome shotgun (WGS) entry which is preliminary data.</text>
</comment>
<evidence type="ECO:0000256" key="3">
    <source>
        <dbReference type="ARBA" id="ARBA00022643"/>
    </source>
</evidence>
<keyword evidence="4 6" id="KW-0560">Oxidoreductase</keyword>
<evidence type="ECO:0000256" key="2">
    <source>
        <dbReference type="ARBA" id="ARBA00022630"/>
    </source>
</evidence>
<evidence type="ECO:0000313" key="7">
    <source>
        <dbReference type="Proteomes" id="UP000542125"/>
    </source>
</evidence>
<dbReference type="FunFam" id="3.20.20.70:FF:000210">
    <property type="entry name" value="2-nitropropane dioxygenase"/>
    <property type="match status" value="1"/>
</dbReference>
<dbReference type="RefSeq" id="WP_179583204.1">
    <property type="nucleotide sequence ID" value="NZ_JACBYR010000001.1"/>
</dbReference>
<proteinExistence type="inferred from homology"/>
<gene>
    <name evidence="6" type="ORF">FHW18_000566</name>
</gene>
<dbReference type="InterPro" id="IPR013785">
    <property type="entry name" value="Aldolase_TIM"/>
</dbReference>
<evidence type="ECO:0000256" key="5">
    <source>
        <dbReference type="ARBA" id="ARBA00023033"/>
    </source>
</evidence>
<keyword evidence="2" id="KW-0285">Flavoprotein</keyword>
<dbReference type="InterPro" id="IPR004136">
    <property type="entry name" value="NMO"/>
</dbReference>
<dbReference type="EMBL" id="JACBYR010000001">
    <property type="protein sequence ID" value="NYE81295.1"/>
    <property type="molecule type" value="Genomic_DNA"/>
</dbReference>
<name>A0A7Y9IQY6_9BURK</name>
<evidence type="ECO:0000256" key="1">
    <source>
        <dbReference type="ARBA" id="ARBA00009881"/>
    </source>
</evidence>
<keyword evidence="3" id="KW-0288">FMN</keyword>
<reference evidence="6 7" key="1">
    <citation type="submission" date="2020-07" db="EMBL/GenBank/DDBJ databases">
        <title>Genomic Encyclopedia of Type Strains, Phase IV (KMG-V): Genome sequencing to study the core and pangenomes of soil and plant-associated prokaryotes.</title>
        <authorList>
            <person name="Whitman W."/>
        </authorList>
    </citation>
    <scope>NUCLEOTIDE SEQUENCE [LARGE SCALE GENOMIC DNA]</scope>
    <source>
        <strain evidence="6 7">SAS40</strain>
    </source>
</reference>
<keyword evidence="5 6" id="KW-0503">Monooxygenase</keyword>
<dbReference type="Gene3D" id="3.20.20.70">
    <property type="entry name" value="Aldolase class I"/>
    <property type="match status" value="1"/>
</dbReference>
<dbReference type="SUPFAM" id="SSF51412">
    <property type="entry name" value="Inosine monophosphate dehydrogenase (IMPDH)"/>
    <property type="match status" value="1"/>
</dbReference>
<dbReference type="PANTHER" id="PTHR42747:SF4">
    <property type="entry name" value="BLR1330 PROTEIN"/>
    <property type="match status" value="1"/>
</dbReference>
<evidence type="ECO:0000256" key="4">
    <source>
        <dbReference type="ARBA" id="ARBA00023002"/>
    </source>
</evidence>
<keyword evidence="7" id="KW-1185">Reference proteome</keyword>
<dbReference type="Proteomes" id="UP000542125">
    <property type="component" value="Unassembled WGS sequence"/>
</dbReference>
<accession>A0A7Y9IQY6</accession>
<dbReference type="CDD" id="cd04730">
    <property type="entry name" value="NPD_like"/>
    <property type="match status" value="1"/>
</dbReference>
<dbReference type="EC" id="1.13.12.16" evidence="6"/>
<dbReference type="Pfam" id="PF03060">
    <property type="entry name" value="NMO"/>
    <property type="match status" value="1"/>
</dbReference>